<name>A0ABS3AR31_9PSED</name>
<dbReference type="RefSeq" id="WP_205894177.1">
    <property type="nucleotide sequence ID" value="NZ_JADEVO010000061.1"/>
</dbReference>
<comment type="caution">
    <text evidence="1">The sequence shown here is derived from an EMBL/GenBank/DDBJ whole genome shotgun (WGS) entry which is preliminary data.</text>
</comment>
<dbReference type="Proteomes" id="UP000772591">
    <property type="component" value="Unassembled WGS sequence"/>
</dbReference>
<protein>
    <submittedName>
        <fullName evidence="1">Uncharacterized protein</fullName>
    </submittedName>
</protein>
<keyword evidence="2" id="KW-1185">Reference proteome</keyword>
<evidence type="ECO:0000313" key="1">
    <source>
        <dbReference type="EMBL" id="MBN3968626.1"/>
    </source>
</evidence>
<organism evidence="1 2">
    <name type="scientific">Pseudomonas gregormendelii</name>
    <dbReference type="NCBI Taxonomy" id="1628277"/>
    <lineage>
        <taxon>Bacteria</taxon>
        <taxon>Pseudomonadati</taxon>
        <taxon>Pseudomonadota</taxon>
        <taxon>Gammaproteobacteria</taxon>
        <taxon>Pseudomonadales</taxon>
        <taxon>Pseudomonadaceae</taxon>
        <taxon>Pseudomonas</taxon>
    </lineage>
</organism>
<reference evidence="1 2" key="1">
    <citation type="journal article" date="2021" name="Int. J. Syst. Evol. Microbiol.">
        <title>Pseudomonas piscium sp. nov., Pseudomonas pisciculturae sp. nov., Pseudomonas mucoides sp. nov. and Pseudomonas neuropathica sp. nov. isolated from rainbow trout.</title>
        <authorList>
            <person name="Duman M."/>
            <person name="Mulet M."/>
            <person name="Altun S."/>
            <person name="Saticioglu I.B."/>
            <person name="Gomila M."/>
            <person name="Lalucat J."/>
            <person name="Garcia-Valdes E."/>
        </authorList>
    </citation>
    <scope>NUCLEOTIDE SEQUENCE [LARGE SCALE GENOMIC DNA]</scope>
    <source>
        <strain evidence="1 2">LMG 28632</strain>
    </source>
</reference>
<evidence type="ECO:0000313" key="2">
    <source>
        <dbReference type="Proteomes" id="UP000772591"/>
    </source>
</evidence>
<dbReference type="EMBL" id="JADEVO010000061">
    <property type="protein sequence ID" value="MBN3968626.1"/>
    <property type="molecule type" value="Genomic_DNA"/>
</dbReference>
<proteinExistence type="predicted"/>
<accession>A0ABS3AR31</accession>
<gene>
    <name evidence="1" type="ORF">IMW75_25565</name>
</gene>
<sequence length="159" mass="17872">MKLIMANQPGVIEDLRTHLSSNAELIDIESVSSYVSSPRLMDFCVRNLDVDGLALVGDSFLDKRTMLADWPQRTFGISLARWEILQGKCEIVQNFDLRDLSVAKLQIWPFDPKVLSDDQSILAVALSYTALEMYAEPRIVGALNDVLADLGFFVDAERY</sequence>